<accession>A0ABR2YN90</accession>
<proteinExistence type="predicted"/>
<evidence type="ECO:0000313" key="3">
    <source>
        <dbReference type="Proteomes" id="UP001491310"/>
    </source>
</evidence>
<dbReference type="Proteomes" id="UP001491310">
    <property type="component" value="Unassembled WGS sequence"/>
</dbReference>
<protein>
    <recommendedName>
        <fullName evidence="4">Secreted protein</fullName>
    </recommendedName>
</protein>
<evidence type="ECO:0008006" key="4">
    <source>
        <dbReference type="Google" id="ProtNLM"/>
    </source>
</evidence>
<gene>
    <name evidence="2" type="ORF">WJX75_008983</name>
</gene>
<keyword evidence="1" id="KW-0732">Signal</keyword>
<comment type="caution">
    <text evidence="2">The sequence shown here is derived from an EMBL/GenBank/DDBJ whole genome shotgun (WGS) entry which is preliminary data.</text>
</comment>
<evidence type="ECO:0000313" key="2">
    <source>
        <dbReference type="EMBL" id="KAK9908510.1"/>
    </source>
</evidence>
<feature type="signal peptide" evidence="1">
    <location>
        <begin position="1"/>
        <end position="33"/>
    </location>
</feature>
<reference evidence="2 3" key="1">
    <citation type="journal article" date="2024" name="Nat. Commun.">
        <title>Phylogenomics reveals the evolutionary origins of lichenization in chlorophyte algae.</title>
        <authorList>
            <person name="Puginier C."/>
            <person name="Libourel C."/>
            <person name="Otte J."/>
            <person name="Skaloud P."/>
            <person name="Haon M."/>
            <person name="Grisel S."/>
            <person name="Petersen M."/>
            <person name="Berrin J.G."/>
            <person name="Delaux P.M."/>
            <person name="Dal Grande F."/>
            <person name="Keller J."/>
        </authorList>
    </citation>
    <scope>NUCLEOTIDE SEQUENCE [LARGE SCALE GENOMIC DNA]</scope>
    <source>
        <strain evidence="2 3">SAG 216-7</strain>
    </source>
</reference>
<name>A0ABR2YN90_9CHLO</name>
<feature type="chain" id="PRO_5045162725" description="Secreted protein" evidence="1">
    <location>
        <begin position="34"/>
        <end position="90"/>
    </location>
</feature>
<organism evidence="2 3">
    <name type="scientific">Coccomyxa subellipsoidea</name>
    <dbReference type="NCBI Taxonomy" id="248742"/>
    <lineage>
        <taxon>Eukaryota</taxon>
        <taxon>Viridiplantae</taxon>
        <taxon>Chlorophyta</taxon>
        <taxon>core chlorophytes</taxon>
        <taxon>Trebouxiophyceae</taxon>
        <taxon>Trebouxiophyceae incertae sedis</taxon>
        <taxon>Coccomyxaceae</taxon>
        <taxon>Coccomyxa</taxon>
    </lineage>
</organism>
<sequence length="90" mass="9552">MHGVHATLTMASFKFAFLLFTLWALAILGTASAINSCSLDQGAYQLASHCPQDGNEYLVCLSGPSLGGCRLRSKGDFGISECATECLFQS</sequence>
<evidence type="ECO:0000256" key="1">
    <source>
        <dbReference type="SAM" id="SignalP"/>
    </source>
</evidence>
<keyword evidence="3" id="KW-1185">Reference proteome</keyword>
<dbReference type="EMBL" id="JALJOT010000008">
    <property type="protein sequence ID" value="KAK9908510.1"/>
    <property type="molecule type" value="Genomic_DNA"/>
</dbReference>